<keyword evidence="4" id="KW-0560">Oxidoreductase</keyword>
<feature type="compositionally biased region" description="Pro residues" evidence="5">
    <location>
        <begin position="206"/>
        <end position="217"/>
    </location>
</feature>
<sequence length="1655" mass="176760">MAPHPLLRGGARRGRKYAHGMHPAQMEALRAMCGALIPSLPVDADGGEGGRRPGDKDLERFYLASAADSSIPDEVAELLVTRCIWEAVALTWVVLWALSTRAGTLLLCGRDSVAAVDGGGFPFVSVRRFADMPAARREAALRRWSGARWLFFPLRIAFAIAKILCHYVFYSMVRTSPLPLPPPPPPLDRLTNQNHHAAARHHIPPVVEPPPPSPLPPRQSRSDEPWAGSGELGGERGRRRGGDAGGGRADAAHVLNPELVVDSEPAPSVNENSENPYWKAIGYRVEEPRRDRAESMPSPSPSPASRRPLDNGVVETRALTDTTLLRSLAAKGLAVRPGASDEHHTVRCDAVIVGSGCGGGVAAAVLASAGYKVVVVEKGDYFTKEDYSSIEGPSMERLFERGGVFCTSNVTTMIFTGATVGGGSAVNWSASIRTPAGVMQEWSREHGLAVFASPGYARAMDAVCERLGVTDACREEGFQNKVVRRGCDALGLRADAVPRNSSEGHFCGSCNFGCPTGDKKGTDTTWLVDAVERGAVILTGCKAEHFIVESNGGGGGRSKRCVGLVATCMSNGITKKLRVEAKVSISASGALMTPPLLRNSGLKNRHIGRNLHLHPVSMAWGYFPDNTPEPHIPGKCYEGGIITSMHRVTERTIIETPALGPGAFAALVPWESGRDMKERMRRYARTAHAFALVRDRGAGSVDGEGRVRYAPSRDDAEELRAGLRRALRILVAAGAAEVGTHRSDGARLRCKGARDADVEAFLDEVTVEKGPMHSTTDKWSVLCSAHQMGSCRMGASPRDGAVDVAGESWEADGLYVCDGSLLPTAVGVNPMITIQSIAYCVAKGIADSMAHGKEQRKESSAEMAAAAAEAARGHPLLRGGERRERYTHGLGAAQMEALRAICGAFIPSLPEAAAALAEADDEGRGGGDKDLERFYLASAADAAVPDEVAELMVNRCAWEAVALVTVVLWLLATRAGTLALCGAAACVASSAAGGWLPSVRRFADLPPERREAALRRWSSARWLFPLKITFTVIKIICHFVFYTKVPFGSSESWSRHPGHCARRPLPVTSLFRLADATPASRRRRLAVPGPPLTGCEQRDSTLTVCTLDEKSRNPSWKAIGYAAPAAAAAAVEQRRPASPSRRPLEDGVVETRRMDDNALLRSLVEKGLAVKTGTAAHHTVQCDAVVVGSGCGGGVAAAVLASKGYKVVVVEKGDYFATEDYTSLEGPSMERLYEKGGVFGTSNVTTILFTGATVGGGSAVNWSACIRTPAEIREEWSREHGLPVFASTAYAQAMDAVCDRIRVTSGCEEEGFQNRVLRRGCDALGMRADAVPRNSSEGHFCGSCNLGCPTGDKKGTDTTWLVDAVERGAVILTGCKAEHFILERNAGGRGGRSKRCVGLMATCTSSGITKKLRIEAKVSISACGALMTPPLLRNSGLKNRHIGRNLHLHPVSMAWGYFPDSTAELPGKCYEGGIITSMHRVTDRTIIETPALGPGAFSAVVPWESGRDMKERMRRYARTAHAFALVRDRGAGAVDGEGRVRFSPHRSDGLRLRCKGVRDADVEAFLDEVTIEKGPMYPGSDKWAIFCSAHQMGSCRMGASPRDGAVDGAGESWEAEGLYVCDGSLLPTAVGVNPMITIQSIAYCLSNGIADTLSH</sequence>
<dbReference type="InterPro" id="IPR036188">
    <property type="entry name" value="FAD/NAD-bd_sf"/>
</dbReference>
<dbReference type="OMA" id="KQFATRQ"/>
<dbReference type="STRING" id="4536.A0A0E0ITI5"/>
<evidence type="ECO:0008006" key="11">
    <source>
        <dbReference type="Google" id="ProtNLM"/>
    </source>
</evidence>
<feature type="region of interest" description="Disordered" evidence="5">
    <location>
        <begin position="288"/>
        <end position="313"/>
    </location>
</feature>
<reference evidence="9" key="2">
    <citation type="submission" date="2018-04" db="EMBL/GenBank/DDBJ databases">
        <title>OnivRS2 (Oryza nivara Reference Sequence Version 2).</title>
        <authorList>
            <person name="Zhang J."/>
            <person name="Kudrna D."/>
            <person name="Lee S."/>
            <person name="Talag J."/>
            <person name="Rajasekar S."/>
            <person name="Welchert J."/>
            <person name="Hsing Y.-I."/>
            <person name="Wing R.A."/>
        </authorList>
    </citation>
    <scope>NUCLEOTIDE SEQUENCE [LARGE SCALE GENOMIC DNA]</scope>
</reference>
<organism evidence="9">
    <name type="scientific">Oryza nivara</name>
    <name type="common">Indian wild rice</name>
    <name type="synonym">Oryza sativa f. spontanea</name>
    <dbReference type="NCBI Taxonomy" id="4536"/>
    <lineage>
        <taxon>Eukaryota</taxon>
        <taxon>Viridiplantae</taxon>
        <taxon>Streptophyta</taxon>
        <taxon>Embryophyta</taxon>
        <taxon>Tracheophyta</taxon>
        <taxon>Spermatophyta</taxon>
        <taxon>Magnoliopsida</taxon>
        <taxon>Liliopsida</taxon>
        <taxon>Poales</taxon>
        <taxon>Poaceae</taxon>
        <taxon>BOP clade</taxon>
        <taxon>Oryzoideae</taxon>
        <taxon>Oryzeae</taxon>
        <taxon>Oryzinae</taxon>
        <taxon>Oryza</taxon>
    </lineage>
</organism>
<feature type="domain" description="FAD-dependent oxidoreductase 2 FAD-binding" evidence="7">
    <location>
        <begin position="1183"/>
        <end position="1216"/>
    </location>
</feature>
<dbReference type="PANTHER" id="PTHR46056">
    <property type="entry name" value="LONG-CHAIN-ALCOHOL OXIDASE"/>
    <property type="match status" value="1"/>
</dbReference>
<keyword evidence="10" id="KW-1185">Reference proteome</keyword>
<dbReference type="GO" id="GO:0050660">
    <property type="term" value="F:flavin adenine dinucleotide binding"/>
    <property type="evidence" value="ECO:0007669"/>
    <property type="project" value="InterPro"/>
</dbReference>
<evidence type="ECO:0000256" key="2">
    <source>
        <dbReference type="ARBA" id="ARBA00022630"/>
    </source>
</evidence>
<keyword evidence="3" id="KW-0274">FAD</keyword>
<evidence type="ECO:0000256" key="4">
    <source>
        <dbReference type="ARBA" id="ARBA00023002"/>
    </source>
</evidence>
<evidence type="ECO:0000313" key="9">
    <source>
        <dbReference type="EnsemblPlants" id="ONIVA10G13260.1"/>
    </source>
</evidence>
<comment type="similarity">
    <text evidence="1">Belongs to the GMC oxidoreductase family.</text>
</comment>
<dbReference type="Gramene" id="ONIVA10G13260.1">
    <property type="protein sequence ID" value="ONIVA10G13260.1"/>
    <property type="gene ID" value="ONIVA10G13260"/>
</dbReference>
<evidence type="ECO:0000256" key="3">
    <source>
        <dbReference type="ARBA" id="ARBA00022827"/>
    </source>
</evidence>
<name>A0A0E0ITI5_ORYNI</name>
<feature type="domain" description="Glucose-methanol-choline oxidoreductase C-terminal" evidence="8">
    <location>
        <begin position="1586"/>
        <end position="1642"/>
    </location>
</feature>
<evidence type="ECO:0000259" key="8">
    <source>
        <dbReference type="Pfam" id="PF05199"/>
    </source>
</evidence>
<dbReference type="InterPro" id="IPR003953">
    <property type="entry name" value="FAD-dep_OxRdtase_2_FAD-bd"/>
</dbReference>
<feature type="domain" description="Glucose-methanol-choline oxidoreductase N-terminal" evidence="6">
    <location>
        <begin position="395"/>
        <end position="616"/>
    </location>
</feature>
<dbReference type="Pfam" id="PF05199">
    <property type="entry name" value="GMC_oxred_C"/>
    <property type="match status" value="2"/>
</dbReference>
<dbReference type="GO" id="GO:0016614">
    <property type="term" value="F:oxidoreductase activity, acting on CH-OH group of donors"/>
    <property type="evidence" value="ECO:0007669"/>
    <property type="project" value="InterPro"/>
</dbReference>
<dbReference type="InterPro" id="IPR000172">
    <property type="entry name" value="GMC_OxRdtase_N"/>
</dbReference>
<evidence type="ECO:0000313" key="10">
    <source>
        <dbReference type="Proteomes" id="UP000006591"/>
    </source>
</evidence>
<protein>
    <recommendedName>
        <fullName evidence="11">Long-chain-alcohol oxidase</fullName>
    </recommendedName>
</protein>
<feature type="domain" description="Glucose-methanol-choline oxidoreductase C-terminal" evidence="8">
    <location>
        <begin position="706"/>
        <end position="838"/>
    </location>
</feature>
<dbReference type="SUPFAM" id="SSF51905">
    <property type="entry name" value="FAD/NAD(P)-binding domain"/>
    <property type="match status" value="2"/>
</dbReference>
<dbReference type="Pfam" id="PF00732">
    <property type="entry name" value="GMC_oxred_N"/>
    <property type="match status" value="2"/>
</dbReference>
<proteinExistence type="inferred from homology"/>
<evidence type="ECO:0000259" key="6">
    <source>
        <dbReference type="Pfam" id="PF00732"/>
    </source>
</evidence>
<evidence type="ECO:0000259" key="7">
    <source>
        <dbReference type="Pfam" id="PF00890"/>
    </source>
</evidence>
<accession>A0A0E0ITI5</accession>
<dbReference type="Proteomes" id="UP000006591">
    <property type="component" value="Chromosome 10"/>
</dbReference>
<feature type="domain" description="FAD-dependent oxidoreductase 2 FAD-binding" evidence="7">
    <location>
        <begin position="349"/>
        <end position="382"/>
    </location>
</feature>
<feature type="region of interest" description="Disordered" evidence="5">
    <location>
        <begin position="203"/>
        <end position="274"/>
    </location>
</feature>
<dbReference type="eggNOG" id="ENOG502QSD8">
    <property type="taxonomic scope" value="Eukaryota"/>
</dbReference>
<reference evidence="9" key="1">
    <citation type="submission" date="2015-04" db="UniProtKB">
        <authorList>
            <consortium name="EnsemblPlants"/>
        </authorList>
    </citation>
    <scope>IDENTIFICATION</scope>
    <source>
        <strain evidence="9">SL10</strain>
    </source>
</reference>
<dbReference type="PANTHER" id="PTHR46056:SF2">
    <property type="entry name" value="OS10G0474800 PROTEIN"/>
    <property type="match status" value="1"/>
</dbReference>
<dbReference type="HOGENOM" id="CLU_242348_0_0_1"/>
<dbReference type="Pfam" id="PF00890">
    <property type="entry name" value="FAD_binding_2"/>
    <property type="match status" value="2"/>
</dbReference>
<feature type="compositionally biased region" description="Basic and acidic residues" evidence="5">
    <location>
        <begin position="233"/>
        <end position="242"/>
    </location>
</feature>
<evidence type="ECO:0000256" key="1">
    <source>
        <dbReference type="ARBA" id="ARBA00010790"/>
    </source>
</evidence>
<dbReference type="EnsemblPlants" id="ONIVA10G13260.1">
    <property type="protein sequence ID" value="ONIVA10G13260.1"/>
    <property type="gene ID" value="ONIVA10G13260"/>
</dbReference>
<evidence type="ECO:0000256" key="5">
    <source>
        <dbReference type="SAM" id="MobiDB-lite"/>
    </source>
</evidence>
<dbReference type="Gene3D" id="3.50.50.60">
    <property type="entry name" value="FAD/NAD(P)-binding domain"/>
    <property type="match status" value="4"/>
</dbReference>
<keyword evidence="2" id="KW-0285">Flavoprotein</keyword>
<dbReference type="InterPro" id="IPR007867">
    <property type="entry name" value="GMC_OxRtase_C"/>
</dbReference>
<feature type="domain" description="Glucose-methanol-choline oxidoreductase N-terminal" evidence="6">
    <location>
        <begin position="1229"/>
        <end position="1451"/>
    </location>
</feature>